<proteinExistence type="predicted"/>
<evidence type="ECO:0000313" key="2">
    <source>
        <dbReference type="Proteomes" id="UP000295525"/>
    </source>
</evidence>
<reference evidence="1 2" key="1">
    <citation type="submission" date="2019-03" db="EMBL/GenBank/DDBJ databases">
        <title>Genomic Encyclopedia of Type Strains, Phase IV (KMG-IV): sequencing the most valuable type-strain genomes for metagenomic binning, comparative biology and taxonomic classification.</title>
        <authorList>
            <person name="Goeker M."/>
        </authorList>
    </citation>
    <scope>NUCLEOTIDE SEQUENCE [LARGE SCALE GENOMIC DNA]</scope>
    <source>
        <strain evidence="1 2">DSM 24591</strain>
    </source>
</reference>
<sequence length="78" mass="8455">MGDVLIDGGDRLGHVGEHATAQPIDVPKSSVTVRALGYSLNLWVALTCMLKALFCVGQTWGKIEGWARMEKRLALKSS</sequence>
<dbReference type="Proteomes" id="UP000295525">
    <property type="component" value="Unassembled WGS sequence"/>
</dbReference>
<comment type="caution">
    <text evidence="1">The sequence shown here is derived from an EMBL/GenBank/DDBJ whole genome shotgun (WGS) entry which is preliminary data.</text>
</comment>
<evidence type="ECO:0000313" key="1">
    <source>
        <dbReference type="EMBL" id="TCT09692.1"/>
    </source>
</evidence>
<accession>A0A4R3M997</accession>
<keyword evidence="2" id="KW-1185">Reference proteome</keyword>
<protein>
    <submittedName>
        <fullName evidence="1">Uncharacterized protein</fullName>
    </submittedName>
</protein>
<dbReference type="EMBL" id="SMAJ01000003">
    <property type="protein sequence ID" value="TCT09692.1"/>
    <property type="molecule type" value="Genomic_DNA"/>
</dbReference>
<name>A0A4R3M997_9BURK</name>
<gene>
    <name evidence="1" type="ORF">EDC26_103311</name>
</gene>
<organism evidence="1 2">
    <name type="scientific">Paralcaligenes ureilyticus</name>
    <dbReference type="NCBI Taxonomy" id="627131"/>
    <lineage>
        <taxon>Bacteria</taxon>
        <taxon>Pseudomonadati</taxon>
        <taxon>Pseudomonadota</taxon>
        <taxon>Betaproteobacteria</taxon>
        <taxon>Burkholderiales</taxon>
        <taxon>Alcaligenaceae</taxon>
        <taxon>Paralcaligenes</taxon>
    </lineage>
</organism>
<dbReference type="AlphaFoldDB" id="A0A4R3M997"/>